<organism evidence="1 2">
    <name type="scientific">Nothoprocta perdicaria</name>
    <name type="common">Chilean tinamou</name>
    <name type="synonym">Crypturus perdicarius</name>
    <dbReference type="NCBI Taxonomy" id="30464"/>
    <lineage>
        <taxon>Eukaryota</taxon>
        <taxon>Metazoa</taxon>
        <taxon>Chordata</taxon>
        <taxon>Craniata</taxon>
        <taxon>Vertebrata</taxon>
        <taxon>Euteleostomi</taxon>
        <taxon>Archelosauria</taxon>
        <taxon>Archosauria</taxon>
        <taxon>Dinosauria</taxon>
        <taxon>Saurischia</taxon>
        <taxon>Theropoda</taxon>
        <taxon>Coelurosauria</taxon>
        <taxon>Aves</taxon>
        <taxon>Palaeognathae</taxon>
        <taxon>Tinamiformes</taxon>
        <taxon>Tinamidae</taxon>
        <taxon>Nothoprocta</taxon>
    </lineage>
</organism>
<dbReference type="AlphaFoldDB" id="A0A8C6YPB9"/>
<dbReference type="PANTHER" id="PTHR33504">
    <property type="entry name" value="NADH DEHYDROGENASE (UBIQUINONE) 1 BETA SUBCOMPLEX, 4"/>
    <property type="match status" value="1"/>
</dbReference>
<dbReference type="Ensembl" id="ENSNPET00000000410.1">
    <property type="protein sequence ID" value="ENSNPEP00000000401.1"/>
    <property type="gene ID" value="ENSNPEG00000000351.1"/>
</dbReference>
<evidence type="ECO:0000313" key="2">
    <source>
        <dbReference type="Proteomes" id="UP000694420"/>
    </source>
</evidence>
<proteinExistence type="predicted"/>
<reference evidence="1" key="2">
    <citation type="submission" date="2025-09" db="UniProtKB">
        <authorList>
            <consortium name="Ensembl"/>
        </authorList>
    </citation>
    <scope>IDENTIFICATION</scope>
</reference>
<name>A0A8C6YPB9_NOTPE</name>
<keyword evidence="2" id="KW-1185">Reference proteome</keyword>
<evidence type="ECO:0000313" key="1">
    <source>
        <dbReference type="Ensembl" id="ENSNPEP00000000401.1"/>
    </source>
</evidence>
<gene>
    <name evidence="1" type="primary">CUNHXorf58</name>
</gene>
<dbReference type="Proteomes" id="UP000694420">
    <property type="component" value="Unplaced"/>
</dbReference>
<reference evidence="1" key="1">
    <citation type="submission" date="2025-08" db="UniProtKB">
        <authorList>
            <consortium name="Ensembl"/>
        </authorList>
    </citation>
    <scope>IDENTIFICATION</scope>
</reference>
<protein>
    <submittedName>
        <fullName evidence="1">Uncharacterized protein</fullName>
    </submittedName>
</protein>
<dbReference type="PANTHER" id="PTHR33504:SF1">
    <property type="entry name" value="FAMILY WITH SEQUENCE SIMILARITY 90, MEMBER A1B"/>
    <property type="match status" value="1"/>
</dbReference>
<accession>A0A8C6YPB9</accession>
<sequence length="290" mass="33692">PRGPGALCARPGNAAGRGPAMAAAAMAAATTIQRGWRRYVRMRLFRLLTRALRAAEHCITHEILRRVSPREAELLRDPSMECKVRFRFAGQEFPPFVVFKIFRHTQGKSSKYISGKRIISPSNEAAADACKLMGYRKYYEQILQDELQYQKQRITDETDVATMKDYMHYISSLDETPAYFGGRNNCWRRLSLQNFPRTMIVYDIMDYAQSRRLSDRLKRELKFLLLRPQNKELWHDHPSVTSSFCCNRPATLTAQSRRGSSQARQKIAKMKRAYLCEKEREVQCRLRSLL</sequence>